<dbReference type="EMBL" id="JAACXV010014418">
    <property type="protein sequence ID" value="KAF7267458.1"/>
    <property type="molecule type" value="Genomic_DNA"/>
</dbReference>
<dbReference type="Proteomes" id="UP000625711">
    <property type="component" value="Unassembled WGS sequence"/>
</dbReference>
<reference evidence="1" key="1">
    <citation type="submission" date="2020-08" db="EMBL/GenBank/DDBJ databases">
        <title>Genome sequencing and assembly of the red palm weevil Rhynchophorus ferrugineus.</title>
        <authorList>
            <person name="Dias G.B."/>
            <person name="Bergman C.M."/>
            <person name="Manee M."/>
        </authorList>
    </citation>
    <scope>NUCLEOTIDE SEQUENCE</scope>
    <source>
        <strain evidence="1">AA-2017</strain>
        <tissue evidence="1">Whole larva</tissue>
    </source>
</reference>
<organism evidence="1 2">
    <name type="scientific">Rhynchophorus ferrugineus</name>
    <name type="common">Red palm weevil</name>
    <name type="synonym">Curculio ferrugineus</name>
    <dbReference type="NCBI Taxonomy" id="354439"/>
    <lineage>
        <taxon>Eukaryota</taxon>
        <taxon>Metazoa</taxon>
        <taxon>Ecdysozoa</taxon>
        <taxon>Arthropoda</taxon>
        <taxon>Hexapoda</taxon>
        <taxon>Insecta</taxon>
        <taxon>Pterygota</taxon>
        <taxon>Neoptera</taxon>
        <taxon>Endopterygota</taxon>
        <taxon>Coleoptera</taxon>
        <taxon>Polyphaga</taxon>
        <taxon>Cucujiformia</taxon>
        <taxon>Curculionidae</taxon>
        <taxon>Dryophthorinae</taxon>
        <taxon>Rhynchophorus</taxon>
    </lineage>
</organism>
<evidence type="ECO:0000313" key="2">
    <source>
        <dbReference type="Proteomes" id="UP000625711"/>
    </source>
</evidence>
<accession>A0A834HU48</accession>
<keyword evidence="2" id="KW-1185">Reference proteome</keyword>
<sequence length="71" mass="7658">MFDKCSNFTGFLIKVKFDTASKKQLKQQGTLSDASPIASVIKSRVNCTTVSRTVVLHEIESAPVLVATALS</sequence>
<proteinExistence type="predicted"/>
<name>A0A834HU48_RHYFE</name>
<gene>
    <name evidence="1" type="ORF">GWI33_019295</name>
</gene>
<dbReference type="AlphaFoldDB" id="A0A834HU48"/>
<evidence type="ECO:0000313" key="1">
    <source>
        <dbReference type="EMBL" id="KAF7267458.1"/>
    </source>
</evidence>
<comment type="caution">
    <text evidence="1">The sequence shown here is derived from an EMBL/GenBank/DDBJ whole genome shotgun (WGS) entry which is preliminary data.</text>
</comment>
<protein>
    <submittedName>
        <fullName evidence="1">Uncharacterized protein</fullName>
    </submittedName>
</protein>